<feature type="transmembrane region" description="Helical" evidence="2">
    <location>
        <begin position="88"/>
        <end position="110"/>
    </location>
</feature>
<accession>D7FSA4</accession>
<feature type="transmembrane region" description="Helical" evidence="2">
    <location>
        <begin position="57"/>
        <end position="76"/>
    </location>
</feature>
<name>D7FSA4_ECTSI</name>
<dbReference type="OrthoDB" id="202465at2759"/>
<dbReference type="EMBL" id="FN648408">
    <property type="protein sequence ID" value="CBJ31045.1"/>
    <property type="molecule type" value="Genomic_DNA"/>
</dbReference>
<organism evidence="3 4">
    <name type="scientific">Ectocarpus siliculosus</name>
    <name type="common">Brown alga</name>
    <name type="synonym">Conferva siliculosa</name>
    <dbReference type="NCBI Taxonomy" id="2880"/>
    <lineage>
        <taxon>Eukaryota</taxon>
        <taxon>Sar</taxon>
        <taxon>Stramenopiles</taxon>
        <taxon>Ochrophyta</taxon>
        <taxon>PX clade</taxon>
        <taxon>Phaeophyceae</taxon>
        <taxon>Ectocarpales</taxon>
        <taxon>Ectocarpaceae</taxon>
        <taxon>Ectocarpus</taxon>
    </lineage>
</organism>
<gene>
    <name evidence="3" type="ORF">Esi_0229_0051</name>
</gene>
<dbReference type="eggNOG" id="ENOG502SFZ0">
    <property type="taxonomic scope" value="Eukaryota"/>
</dbReference>
<keyword evidence="2" id="KW-0472">Membrane</keyword>
<dbReference type="AlphaFoldDB" id="D7FSA4"/>
<evidence type="ECO:0000256" key="2">
    <source>
        <dbReference type="SAM" id="Phobius"/>
    </source>
</evidence>
<reference evidence="3 4" key="1">
    <citation type="journal article" date="2010" name="Nature">
        <title>The Ectocarpus genome and the independent evolution of multicellularity in brown algae.</title>
        <authorList>
            <person name="Cock J.M."/>
            <person name="Sterck L."/>
            <person name="Rouze P."/>
            <person name="Scornet D."/>
            <person name="Allen A.E."/>
            <person name="Amoutzias G."/>
            <person name="Anthouard V."/>
            <person name="Artiguenave F."/>
            <person name="Aury J.M."/>
            <person name="Badger J.H."/>
            <person name="Beszteri B."/>
            <person name="Billiau K."/>
            <person name="Bonnet E."/>
            <person name="Bothwell J.H."/>
            <person name="Bowler C."/>
            <person name="Boyen C."/>
            <person name="Brownlee C."/>
            <person name="Carrano C.J."/>
            <person name="Charrier B."/>
            <person name="Cho G.Y."/>
            <person name="Coelho S.M."/>
            <person name="Collen J."/>
            <person name="Corre E."/>
            <person name="Da Silva C."/>
            <person name="Delage L."/>
            <person name="Delaroque N."/>
            <person name="Dittami S.M."/>
            <person name="Doulbeau S."/>
            <person name="Elias M."/>
            <person name="Farnham G."/>
            <person name="Gachon C.M."/>
            <person name="Gschloessl B."/>
            <person name="Heesch S."/>
            <person name="Jabbari K."/>
            <person name="Jubin C."/>
            <person name="Kawai H."/>
            <person name="Kimura K."/>
            <person name="Kloareg B."/>
            <person name="Kupper F.C."/>
            <person name="Lang D."/>
            <person name="Le Bail A."/>
            <person name="Leblanc C."/>
            <person name="Lerouge P."/>
            <person name="Lohr M."/>
            <person name="Lopez P.J."/>
            <person name="Martens C."/>
            <person name="Maumus F."/>
            <person name="Michel G."/>
            <person name="Miranda-Saavedra D."/>
            <person name="Morales J."/>
            <person name="Moreau H."/>
            <person name="Motomura T."/>
            <person name="Nagasato C."/>
            <person name="Napoli C.A."/>
            <person name="Nelson D.R."/>
            <person name="Nyvall-Collen P."/>
            <person name="Peters A.F."/>
            <person name="Pommier C."/>
            <person name="Potin P."/>
            <person name="Poulain J."/>
            <person name="Quesneville H."/>
            <person name="Read B."/>
            <person name="Rensing S.A."/>
            <person name="Ritter A."/>
            <person name="Rousvoal S."/>
            <person name="Samanta M."/>
            <person name="Samson G."/>
            <person name="Schroeder D.C."/>
            <person name="Segurens B."/>
            <person name="Strittmatter M."/>
            <person name="Tonon T."/>
            <person name="Tregear J.W."/>
            <person name="Valentin K."/>
            <person name="von Dassow P."/>
            <person name="Yamagishi T."/>
            <person name="Van de Peer Y."/>
            <person name="Wincker P."/>
        </authorList>
    </citation>
    <scope>NUCLEOTIDE SEQUENCE [LARGE SCALE GENOMIC DNA]</scope>
    <source>
        <strain evidence="4">Ec32 / CCAP1310/4</strain>
    </source>
</reference>
<evidence type="ECO:0000256" key="1">
    <source>
        <dbReference type="SAM" id="MobiDB-lite"/>
    </source>
</evidence>
<feature type="transmembrane region" description="Helical" evidence="2">
    <location>
        <begin position="156"/>
        <end position="174"/>
    </location>
</feature>
<dbReference type="EMBL" id="FN649728">
    <property type="protein sequence ID" value="CBJ31045.1"/>
    <property type="molecule type" value="Genomic_DNA"/>
</dbReference>
<sequence length="184" mass="19878">MGGPGMVSEGVPGSTPPPRTPLQEQAYQNMYRNQRTQLPGQAVGTQQPSSTLFRRSGAGGVFFIFLVMVCRSLNHYEYAEQMAGALRAMSMVPAVGLFLGNLVCMCLSLVESATNKQKARMKTMLTVDAVCEGLLLVYNMLLLLGGASGLVPKEEFVGRILTNVVFMSLCVTFAKARWVADGAF</sequence>
<dbReference type="OMA" id="PREIYIS"/>
<keyword evidence="2" id="KW-0812">Transmembrane</keyword>
<feature type="region of interest" description="Disordered" evidence="1">
    <location>
        <begin position="1"/>
        <end position="22"/>
    </location>
</feature>
<feature type="transmembrane region" description="Helical" evidence="2">
    <location>
        <begin position="130"/>
        <end position="150"/>
    </location>
</feature>
<keyword evidence="2" id="KW-1133">Transmembrane helix</keyword>
<evidence type="ECO:0000313" key="3">
    <source>
        <dbReference type="EMBL" id="CBJ31045.1"/>
    </source>
</evidence>
<proteinExistence type="predicted"/>
<protein>
    <submittedName>
        <fullName evidence="3">Uncharacterized protein</fullName>
    </submittedName>
</protein>
<dbReference type="Proteomes" id="UP000002630">
    <property type="component" value="Linkage Group LG03"/>
</dbReference>
<keyword evidence="4" id="KW-1185">Reference proteome</keyword>
<evidence type="ECO:0000313" key="4">
    <source>
        <dbReference type="Proteomes" id="UP000002630"/>
    </source>
</evidence>
<dbReference type="InParanoid" id="D7FSA4"/>